<dbReference type="OrthoDB" id="2094832at2759"/>
<feature type="compositionally biased region" description="Acidic residues" evidence="5">
    <location>
        <begin position="102"/>
        <end position="113"/>
    </location>
</feature>
<dbReference type="PANTHER" id="PTHR35897:SF1">
    <property type="entry name" value="METHYLTRANSFERASE AUSD"/>
    <property type="match status" value="1"/>
</dbReference>
<comment type="caution">
    <text evidence="6">The sequence shown here is derived from an EMBL/GenBank/DDBJ whole genome shotgun (WGS) entry which is preliminary data.</text>
</comment>
<accession>W9Y2X0</accession>
<dbReference type="RefSeq" id="XP_007732107.1">
    <property type="nucleotide sequence ID" value="XM_007733917.1"/>
</dbReference>
<dbReference type="SUPFAM" id="SSF53335">
    <property type="entry name" value="S-adenosyl-L-methionine-dependent methyltransferases"/>
    <property type="match status" value="1"/>
</dbReference>
<gene>
    <name evidence="6" type="ORF">A1O3_03782</name>
</gene>
<keyword evidence="2" id="KW-0808">Transferase</keyword>
<evidence type="ECO:0000256" key="4">
    <source>
        <dbReference type="ARBA" id="ARBA00038314"/>
    </source>
</evidence>
<feature type="compositionally biased region" description="Low complexity" evidence="5">
    <location>
        <begin position="331"/>
        <end position="343"/>
    </location>
</feature>
<reference evidence="6 7" key="1">
    <citation type="submission" date="2013-03" db="EMBL/GenBank/DDBJ databases">
        <title>The Genome Sequence of Capronia epimyces CBS 606.96.</title>
        <authorList>
            <consortium name="The Broad Institute Genomics Platform"/>
            <person name="Cuomo C."/>
            <person name="de Hoog S."/>
            <person name="Gorbushina A."/>
            <person name="Walker B."/>
            <person name="Young S.K."/>
            <person name="Zeng Q."/>
            <person name="Gargeya S."/>
            <person name="Fitzgerald M."/>
            <person name="Haas B."/>
            <person name="Abouelleil A."/>
            <person name="Allen A.W."/>
            <person name="Alvarado L."/>
            <person name="Arachchi H.M."/>
            <person name="Berlin A.M."/>
            <person name="Chapman S.B."/>
            <person name="Gainer-Dewar J."/>
            <person name="Goldberg J."/>
            <person name="Griggs A."/>
            <person name="Gujja S."/>
            <person name="Hansen M."/>
            <person name="Howarth C."/>
            <person name="Imamovic A."/>
            <person name="Ireland A."/>
            <person name="Larimer J."/>
            <person name="McCowan C."/>
            <person name="Murphy C."/>
            <person name="Pearson M."/>
            <person name="Poon T.W."/>
            <person name="Priest M."/>
            <person name="Roberts A."/>
            <person name="Saif S."/>
            <person name="Shea T."/>
            <person name="Sisk P."/>
            <person name="Sykes S."/>
            <person name="Wortman J."/>
            <person name="Nusbaum C."/>
            <person name="Birren B."/>
        </authorList>
    </citation>
    <scope>NUCLEOTIDE SEQUENCE [LARGE SCALE GENOMIC DNA]</scope>
    <source>
        <strain evidence="6 7">CBS 606.96</strain>
    </source>
</reference>
<dbReference type="GO" id="GO:0016740">
    <property type="term" value="F:transferase activity"/>
    <property type="evidence" value="ECO:0007669"/>
    <property type="project" value="UniProtKB-KW"/>
</dbReference>
<dbReference type="eggNOG" id="ENOG502QXW1">
    <property type="taxonomic scope" value="Eukaryota"/>
</dbReference>
<organism evidence="6 7">
    <name type="scientific">Capronia epimyces CBS 606.96</name>
    <dbReference type="NCBI Taxonomy" id="1182542"/>
    <lineage>
        <taxon>Eukaryota</taxon>
        <taxon>Fungi</taxon>
        <taxon>Dikarya</taxon>
        <taxon>Ascomycota</taxon>
        <taxon>Pezizomycotina</taxon>
        <taxon>Eurotiomycetes</taxon>
        <taxon>Chaetothyriomycetidae</taxon>
        <taxon>Chaetothyriales</taxon>
        <taxon>Herpotrichiellaceae</taxon>
        <taxon>Capronia</taxon>
    </lineage>
</organism>
<dbReference type="STRING" id="1182542.W9Y2X0"/>
<evidence type="ECO:0000256" key="5">
    <source>
        <dbReference type="SAM" id="MobiDB-lite"/>
    </source>
</evidence>
<dbReference type="Proteomes" id="UP000019478">
    <property type="component" value="Unassembled WGS sequence"/>
</dbReference>
<feature type="region of interest" description="Disordered" evidence="5">
    <location>
        <begin position="318"/>
        <end position="351"/>
    </location>
</feature>
<dbReference type="PANTHER" id="PTHR35897">
    <property type="entry name" value="METHYLTRANSFERASE AUSD"/>
    <property type="match status" value="1"/>
</dbReference>
<evidence type="ECO:0000256" key="3">
    <source>
        <dbReference type="ARBA" id="ARBA00022691"/>
    </source>
</evidence>
<evidence type="ECO:0000313" key="6">
    <source>
        <dbReference type="EMBL" id="EXJ86828.1"/>
    </source>
</evidence>
<dbReference type="InterPro" id="IPR029063">
    <property type="entry name" value="SAM-dependent_MTases_sf"/>
</dbReference>
<comment type="pathway">
    <text evidence="1">Secondary metabolite biosynthesis.</text>
</comment>
<evidence type="ECO:0000313" key="7">
    <source>
        <dbReference type="Proteomes" id="UP000019478"/>
    </source>
</evidence>
<protein>
    <recommendedName>
        <fullName evidence="8">Methyltransferase domain-containing protein</fullName>
    </recommendedName>
</protein>
<dbReference type="EMBL" id="AMGY01000003">
    <property type="protein sequence ID" value="EXJ86828.1"/>
    <property type="molecule type" value="Genomic_DNA"/>
</dbReference>
<evidence type="ECO:0008006" key="8">
    <source>
        <dbReference type="Google" id="ProtNLM"/>
    </source>
</evidence>
<dbReference type="HOGENOM" id="CLU_051542_0_1_1"/>
<keyword evidence="7" id="KW-1185">Reference proteome</keyword>
<dbReference type="InterPro" id="IPR051654">
    <property type="entry name" value="Meroterpenoid_MTases"/>
</dbReference>
<evidence type="ECO:0000256" key="1">
    <source>
        <dbReference type="ARBA" id="ARBA00005179"/>
    </source>
</evidence>
<dbReference type="AlphaFoldDB" id="W9Y2X0"/>
<sequence length="371" mass="41377">MSSTPPNLLASSKHTTPIHLYQPTLKAVPSAISALLAEYSGIAPAEQKEHITTVRDRAYASYPYPCLGRWRFLELDLASHPLYGSEILPALANTNTAHDSNDDTNNDTNDGNDNDNDIDDDWIFLDLGCCLGQDLRKLIYDGADVRRLYGADLNPEFIDIGYTLFGDQDRFSRNAHFIAPADVFDFSETSELSRRCDGRVAILHCTAVFHLFGLDEQKVLARRCLRLLKSRSKWRTTASASAAIPTQNQNHPRRALILGAQTANVRAGDYPRSRSGRMRYRHNEHSWRQFWEEAVAEDGWRDRIASVDVQSVLVERTFGDSDGKGGGGGADADAGADAGGADAEPNNTQAQIGKVEEGFRWMKWWVWIDFV</sequence>
<feature type="region of interest" description="Disordered" evidence="5">
    <location>
        <begin position="94"/>
        <end position="113"/>
    </location>
</feature>
<name>W9Y2X0_9EURO</name>
<evidence type="ECO:0000256" key="2">
    <source>
        <dbReference type="ARBA" id="ARBA00022679"/>
    </source>
</evidence>
<comment type="similarity">
    <text evidence="4">Belongs to the class I-like SAM-binding methyltransferase superfamily.</text>
</comment>
<proteinExistence type="inferred from homology"/>
<dbReference type="Gene3D" id="3.40.50.150">
    <property type="entry name" value="Vaccinia Virus protein VP39"/>
    <property type="match status" value="1"/>
</dbReference>
<dbReference type="GeneID" id="19167907"/>
<keyword evidence="3" id="KW-0949">S-adenosyl-L-methionine</keyword>